<protein>
    <submittedName>
        <fullName evidence="1">Uncharacterized protein</fullName>
    </submittedName>
</protein>
<reference evidence="1" key="2">
    <citation type="submission" date="2020-08" db="EMBL/GenBank/DDBJ databases">
        <authorList>
            <person name="Chen M."/>
            <person name="Teng W."/>
            <person name="Zhao L."/>
            <person name="Hu C."/>
            <person name="Zhou Y."/>
            <person name="Han B."/>
            <person name="Song L."/>
            <person name="Shu W."/>
        </authorList>
    </citation>
    <scope>NUCLEOTIDE SEQUENCE</scope>
    <source>
        <strain evidence="1">FACHB-1375</strain>
    </source>
</reference>
<dbReference type="RefSeq" id="WP_190463240.1">
    <property type="nucleotide sequence ID" value="NZ_JACJPW010000011.1"/>
</dbReference>
<accession>A0A926VBC3</accession>
<keyword evidence="2" id="KW-1185">Reference proteome</keyword>
<proteinExistence type="predicted"/>
<dbReference type="AlphaFoldDB" id="A0A926VBC3"/>
<dbReference type="Proteomes" id="UP000641646">
    <property type="component" value="Unassembled WGS sequence"/>
</dbReference>
<organism evidence="1 2">
    <name type="scientific">Aerosakkonema funiforme FACHB-1375</name>
    <dbReference type="NCBI Taxonomy" id="2949571"/>
    <lineage>
        <taxon>Bacteria</taxon>
        <taxon>Bacillati</taxon>
        <taxon>Cyanobacteriota</taxon>
        <taxon>Cyanophyceae</taxon>
        <taxon>Oscillatoriophycideae</taxon>
        <taxon>Aerosakkonematales</taxon>
        <taxon>Aerosakkonemataceae</taxon>
        <taxon>Aerosakkonema</taxon>
    </lineage>
</organism>
<sequence>MLKNKVLALLKISLPQIVERWLNWYGNRMSPETLMRSTPSEFTPAIAALALMSDKVLLGWARNW</sequence>
<comment type="caution">
    <text evidence="1">The sequence shown here is derived from an EMBL/GenBank/DDBJ whole genome shotgun (WGS) entry which is preliminary data.</text>
</comment>
<gene>
    <name evidence="1" type="ORF">H6G03_06405</name>
</gene>
<evidence type="ECO:0000313" key="1">
    <source>
        <dbReference type="EMBL" id="MBD2180736.1"/>
    </source>
</evidence>
<evidence type="ECO:0000313" key="2">
    <source>
        <dbReference type="Proteomes" id="UP000641646"/>
    </source>
</evidence>
<name>A0A926VBC3_9CYAN</name>
<dbReference type="EMBL" id="JACJPW010000011">
    <property type="protein sequence ID" value="MBD2180736.1"/>
    <property type="molecule type" value="Genomic_DNA"/>
</dbReference>
<reference evidence="1" key="1">
    <citation type="journal article" date="2015" name="ISME J.">
        <title>Draft Genome Sequence of Streptomyces incarnatus NRRL8089, which Produces the Nucleoside Antibiotic Sinefungin.</title>
        <authorList>
            <person name="Oshima K."/>
            <person name="Hattori M."/>
            <person name="Shimizu H."/>
            <person name="Fukuda K."/>
            <person name="Nemoto M."/>
            <person name="Inagaki K."/>
            <person name="Tamura T."/>
        </authorList>
    </citation>
    <scope>NUCLEOTIDE SEQUENCE</scope>
    <source>
        <strain evidence="1">FACHB-1375</strain>
    </source>
</reference>